<comment type="catalytic activity">
    <reaction evidence="15">
        <text>a ubiquinone + NADH + 5 H(+)(in) = a ubiquinol + NAD(+) + 4 H(+)(out)</text>
        <dbReference type="Rhea" id="RHEA:29091"/>
        <dbReference type="Rhea" id="RHEA-COMP:9565"/>
        <dbReference type="Rhea" id="RHEA-COMP:9566"/>
        <dbReference type="ChEBI" id="CHEBI:15378"/>
        <dbReference type="ChEBI" id="CHEBI:16389"/>
        <dbReference type="ChEBI" id="CHEBI:17976"/>
        <dbReference type="ChEBI" id="CHEBI:57540"/>
        <dbReference type="ChEBI" id="CHEBI:57945"/>
        <dbReference type="EC" id="7.1.1.2"/>
    </reaction>
</comment>
<evidence type="ECO:0000256" key="11">
    <source>
        <dbReference type="ARBA" id="ARBA00023027"/>
    </source>
</evidence>
<dbReference type="EC" id="7.1.1.2" evidence="3"/>
<accession>A0A343ESQ0</accession>
<evidence type="ECO:0000256" key="13">
    <source>
        <dbReference type="ARBA" id="ARBA00023136"/>
    </source>
</evidence>
<dbReference type="EMBL" id="KY765551">
    <property type="protein sequence ID" value="ASL24559.1"/>
    <property type="molecule type" value="Genomic_DNA"/>
</dbReference>
<feature type="transmembrane region" description="Helical" evidence="16">
    <location>
        <begin position="136"/>
        <end position="156"/>
    </location>
</feature>
<keyword evidence="10 16" id="KW-1133">Transmembrane helix</keyword>
<evidence type="ECO:0000256" key="10">
    <source>
        <dbReference type="ARBA" id="ARBA00022989"/>
    </source>
</evidence>
<keyword evidence="12 17" id="KW-0496">Mitochondrion</keyword>
<evidence type="ECO:0000256" key="4">
    <source>
        <dbReference type="ARBA" id="ARBA00021095"/>
    </source>
</evidence>
<evidence type="ECO:0000256" key="5">
    <source>
        <dbReference type="ARBA" id="ARBA00022448"/>
    </source>
</evidence>
<evidence type="ECO:0000256" key="12">
    <source>
        <dbReference type="ARBA" id="ARBA00023128"/>
    </source>
</evidence>
<keyword evidence="6" id="KW-0679">Respiratory chain</keyword>
<feature type="transmembrane region" description="Helical" evidence="16">
    <location>
        <begin position="82"/>
        <end position="104"/>
    </location>
</feature>
<proteinExistence type="inferred from homology"/>
<keyword evidence="8" id="KW-1278">Translocase</keyword>
<dbReference type="AlphaFoldDB" id="A0A343ESQ0"/>
<sequence length="167" mass="19967">MMFFLMFIILFSVMFLFLNHPLSFGLILLMQTIMITLITGMMNFNYWFSYILFLIMIGGMLILFIYMTSIASNEKVKFSYKIFFMMMSIMFLMLTMIFIDFFFLSTNLNSHDLMNQNFNYNNNYSFEKFMNHPSNLIIYLMIIYLLMTLIAVVKITKIKSGPLRQKN</sequence>
<evidence type="ECO:0000256" key="1">
    <source>
        <dbReference type="ARBA" id="ARBA00004225"/>
    </source>
</evidence>
<evidence type="ECO:0000256" key="9">
    <source>
        <dbReference type="ARBA" id="ARBA00022982"/>
    </source>
</evidence>
<evidence type="ECO:0000256" key="2">
    <source>
        <dbReference type="ARBA" id="ARBA00005698"/>
    </source>
</evidence>
<name>A0A343ESQ0_9CUCU</name>
<evidence type="ECO:0000256" key="7">
    <source>
        <dbReference type="ARBA" id="ARBA00022692"/>
    </source>
</evidence>
<comment type="subcellular location">
    <subcellularLocation>
        <location evidence="1">Mitochondrion membrane</location>
        <topology evidence="1">Multi-pass membrane protein</topology>
    </subcellularLocation>
</comment>
<evidence type="ECO:0000256" key="14">
    <source>
        <dbReference type="ARBA" id="ARBA00031019"/>
    </source>
</evidence>
<keyword evidence="13 16" id="KW-0472">Membrane</keyword>
<dbReference type="GO" id="GO:0031966">
    <property type="term" value="C:mitochondrial membrane"/>
    <property type="evidence" value="ECO:0007669"/>
    <property type="project" value="UniProtKB-SubCell"/>
</dbReference>
<keyword evidence="5" id="KW-0813">Transport</keyword>
<keyword evidence="7 16" id="KW-0812">Transmembrane</keyword>
<comment type="similarity">
    <text evidence="2">Belongs to the complex I subunit 6 family.</text>
</comment>
<gene>
    <name evidence="17" type="primary">ND6</name>
</gene>
<dbReference type="PANTHER" id="PTHR11435:SF1">
    <property type="entry name" value="NADH-UBIQUINONE OXIDOREDUCTASE CHAIN 6"/>
    <property type="match status" value="1"/>
</dbReference>
<feature type="transmembrane region" description="Helical" evidence="16">
    <location>
        <begin position="47"/>
        <end position="70"/>
    </location>
</feature>
<dbReference type="GO" id="GO:0008137">
    <property type="term" value="F:NADH dehydrogenase (ubiquinone) activity"/>
    <property type="evidence" value="ECO:0007669"/>
    <property type="project" value="UniProtKB-EC"/>
</dbReference>
<organism evidence="17">
    <name type="scientific">Pachyta bicuneata</name>
    <dbReference type="NCBI Taxonomy" id="351051"/>
    <lineage>
        <taxon>Eukaryota</taxon>
        <taxon>Metazoa</taxon>
        <taxon>Ecdysozoa</taxon>
        <taxon>Arthropoda</taxon>
        <taxon>Hexapoda</taxon>
        <taxon>Insecta</taxon>
        <taxon>Pterygota</taxon>
        <taxon>Neoptera</taxon>
        <taxon>Endopterygota</taxon>
        <taxon>Coleoptera</taxon>
        <taxon>Polyphaga</taxon>
        <taxon>Cucujiformia</taxon>
        <taxon>Chrysomeloidea</taxon>
        <taxon>Cerambycidae</taxon>
        <taxon>Lepturinae</taxon>
        <taxon>Rhagiini</taxon>
        <taxon>Pachyta</taxon>
    </lineage>
</organism>
<protein>
    <recommendedName>
        <fullName evidence="4">NADH-ubiquinone oxidoreductase chain 6</fullName>
        <ecNumber evidence="3">7.1.1.2</ecNumber>
    </recommendedName>
    <alternativeName>
        <fullName evidence="14">NADH dehydrogenase subunit 6</fullName>
    </alternativeName>
</protein>
<evidence type="ECO:0000256" key="3">
    <source>
        <dbReference type="ARBA" id="ARBA00012944"/>
    </source>
</evidence>
<keyword evidence="11" id="KW-0520">NAD</keyword>
<evidence type="ECO:0000256" key="15">
    <source>
        <dbReference type="ARBA" id="ARBA00049551"/>
    </source>
</evidence>
<dbReference type="PANTHER" id="PTHR11435">
    <property type="entry name" value="NADH UBIQUINONE OXIDOREDUCTASE SUBUNIT ND6"/>
    <property type="match status" value="1"/>
</dbReference>
<keyword evidence="9" id="KW-0249">Electron transport</keyword>
<dbReference type="InterPro" id="IPR050269">
    <property type="entry name" value="ComplexI_Subunit6"/>
</dbReference>
<reference evidence="17" key="1">
    <citation type="submission" date="2017-03" db="EMBL/GenBank/DDBJ databases">
        <title>the mitochondrial genome sequencing and phylogenetic analysis of Cerambycidae species(Insecta:Coleoptera).</title>
        <authorList>
            <person name="Yang J."/>
        </authorList>
    </citation>
    <scope>NUCLEOTIDE SEQUENCE</scope>
</reference>
<evidence type="ECO:0000256" key="8">
    <source>
        <dbReference type="ARBA" id="ARBA00022967"/>
    </source>
</evidence>
<geneLocation type="mitochondrion" evidence="17"/>
<evidence type="ECO:0000313" key="17">
    <source>
        <dbReference type="EMBL" id="ASL24559.1"/>
    </source>
</evidence>
<evidence type="ECO:0000256" key="16">
    <source>
        <dbReference type="SAM" id="Phobius"/>
    </source>
</evidence>
<evidence type="ECO:0000256" key="6">
    <source>
        <dbReference type="ARBA" id="ARBA00022660"/>
    </source>
</evidence>